<dbReference type="GO" id="GO:0046872">
    <property type="term" value="F:metal ion binding"/>
    <property type="evidence" value="ECO:0007669"/>
    <property type="project" value="UniProtKB-KW"/>
</dbReference>
<evidence type="ECO:0000256" key="12">
    <source>
        <dbReference type="PIRSR" id="PIRSR006247-1"/>
    </source>
</evidence>
<feature type="transmembrane region" description="Helical" evidence="13">
    <location>
        <begin position="428"/>
        <end position="449"/>
    </location>
</feature>
<feature type="signal peptide" evidence="14">
    <location>
        <begin position="1"/>
        <end position="24"/>
    </location>
</feature>
<keyword evidence="8 12" id="KW-0630">Potassium</keyword>
<evidence type="ECO:0000256" key="2">
    <source>
        <dbReference type="ARBA" id="ARBA00009137"/>
    </source>
</evidence>
<dbReference type="eggNOG" id="COG0168">
    <property type="taxonomic scope" value="Bacteria"/>
</dbReference>
<evidence type="ECO:0000256" key="3">
    <source>
        <dbReference type="ARBA" id="ARBA00022448"/>
    </source>
</evidence>
<feature type="transmembrane region" description="Helical" evidence="13">
    <location>
        <begin position="42"/>
        <end position="62"/>
    </location>
</feature>
<dbReference type="KEGG" id="phm:PSMK_13210"/>
<keyword evidence="7 13" id="KW-0812">Transmembrane</keyword>
<feature type="binding site" evidence="12">
    <location>
        <position position="469"/>
    </location>
    <ligand>
        <name>K(+)</name>
        <dbReference type="ChEBI" id="CHEBI:29103"/>
    </ligand>
</feature>
<dbReference type="OrthoDB" id="9810952at2"/>
<dbReference type="AlphaFoldDB" id="I0IDZ2"/>
<keyword evidence="5" id="KW-0997">Cell inner membrane</keyword>
<keyword evidence="6" id="KW-0633">Potassium transport</keyword>
<proteinExistence type="inferred from homology"/>
<keyword evidence="9 13" id="KW-1133">Transmembrane helix</keyword>
<feature type="transmembrane region" description="Helical" evidence="13">
    <location>
        <begin position="366"/>
        <end position="385"/>
    </location>
</feature>
<dbReference type="PATRIC" id="fig|1142394.8.peg.1358"/>
<evidence type="ECO:0000256" key="9">
    <source>
        <dbReference type="ARBA" id="ARBA00022989"/>
    </source>
</evidence>
<dbReference type="InterPro" id="IPR004772">
    <property type="entry name" value="TrkH"/>
</dbReference>
<feature type="transmembrane region" description="Helical" evidence="13">
    <location>
        <begin position="489"/>
        <end position="512"/>
    </location>
</feature>
<dbReference type="PROSITE" id="PS51257">
    <property type="entry name" value="PROKAR_LIPOPROTEIN"/>
    <property type="match status" value="1"/>
</dbReference>
<organism evidence="15 16">
    <name type="scientific">Phycisphaera mikurensis (strain NBRC 102666 / KCTC 22515 / FYK2301M01)</name>
    <dbReference type="NCBI Taxonomy" id="1142394"/>
    <lineage>
        <taxon>Bacteria</taxon>
        <taxon>Pseudomonadati</taxon>
        <taxon>Planctomycetota</taxon>
        <taxon>Phycisphaerae</taxon>
        <taxon>Phycisphaerales</taxon>
        <taxon>Phycisphaeraceae</taxon>
        <taxon>Phycisphaera</taxon>
    </lineage>
</organism>
<reference evidence="15 16" key="1">
    <citation type="submission" date="2012-02" db="EMBL/GenBank/DDBJ databases">
        <title>Complete genome sequence of Phycisphaera mikurensis NBRC 102666.</title>
        <authorList>
            <person name="Ankai A."/>
            <person name="Hosoyama A."/>
            <person name="Terui Y."/>
            <person name="Sekine M."/>
            <person name="Fukai R."/>
            <person name="Kato Y."/>
            <person name="Nakamura S."/>
            <person name="Yamada-Narita S."/>
            <person name="Kawakoshi A."/>
            <person name="Fukunaga Y."/>
            <person name="Yamazaki S."/>
            <person name="Fujita N."/>
        </authorList>
    </citation>
    <scope>NUCLEOTIDE SEQUENCE [LARGE SCALE GENOMIC DNA]</scope>
    <source>
        <strain evidence="16">NBRC 102666 / KCTC 22515 / FYK2301M01</strain>
    </source>
</reference>
<feature type="transmembrane region" description="Helical" evidence="13">
    <location>
        <begin position="157"/>
        <end position="177"/>
    </location>
</feature>
<dbReference type="PANTHER" id="PTHR32024">
    <property type="entry name" value="TRK SYSTEM POTASSIUM UPTAKE PROTEIN TRKG-RELATED"/>
    <property type="match status" value="1"/>
</dbReference>
<feature type="transmembrane region" description="Helical" evidence="13">
    <location>
        <begin position="260"/>
        <end position="279"/>
    </location>
</feature>
<dbReference type="Proteomes" id="UP000007881">
    <property type="component" value="Chromosome"/>
</dbReference>
<evidence type="ECO:0000256" key="10">
    <source>
        <dbReference type="ARBA" id="ARBA00023065"/>
    </source>
</evidence>
<dbReference type="InterPro" id="IPR003445">
    <property type="entry name" value="Cat_transpt"/>
</dbReference>
<feature type="binding site" evidence="12">
    <location>
        <position position="350"/>
    </location>
    <ligand>
        <name>K(+)</name>
        <dbReference type="ChEBI" id="CHEBI:29103"/>
    </ligand>
</feature>
<keyword evidence="12" id="KW-0479">Metal-binding</keyword>
<feature type="transmembrane region" description="Helical" evidence="13">
    <location>
        <begin position="209"/>
        <end position="232"/>
    </location>
</feature>
<comment type="similarity">
    <text evidence="2">Belongs to the TrkH potassium transport family.</text>
</comment>
<evidence type="ECO:0000313" key="15">
    <source>
        <dbReference type="EMBL" id="BAM03480.1"/>
    </source>
</evidence>
<feature type="transmembrane region" description="Helical" evidence="13">
    <location>
        <begin position="82"/>
        <end position="102"/>
    </location>
</feature>
<keyword evidence="16" id="KW-1185">Reference proteome</keyword>
<keyword evidence="14" id="KW-0732">Signal</keyword>
<evidence type="ECO:0000256" key="5">
    <source>
        <dbReference type="ARBA" id="ARBA00022519"/>
    </source>
</evidence>
<dbReference type="Pfam" id="PF02386">
    <property type="entry name" value="TrkH"/>
    <property type="match status" value="1"/>
</dbReference>
<feature type="binding site" evidence="12">
    <location>
        <position position="349"/>
    </location>
    <ligand>
        <name>K(+)</name>
        <dbReference type="ChEBI" id="CHEBI:29103"/>
    </ligand>
</feature>
<dbReference type="EMBL" id="AP012338">
    <property type="protein sequence ID" value="BAM03480.1"/>
    <property type="molecule type" value="Genomic_DNA"/>
</dbReference>
<sequence>MNFRRVSRALGLLLLMLSACMAIALVAELCGFGTPDPRWEPVVESFGIALAMGALLGAAFIFGGREPGAPLLDSPNRREALLLVGTGWLLAASVAAIPFYAWSYLQPAVGAEHPFARYAACWFEAMSGLTATGGTVLGEQGNTIEALPSGLLLWRSGVQWLGGLGIVVLFVAVLPLLGAGAKSMLRFETSGPVKKGVQPRISETARELWLIYLGLTCACAALLATVGGMSLFDAVNHTFTAVATAGFSTRNASAGAYDSVAVDTILLCFMVIGGVNFALYHQLLKGRLVSVWRDAEFRTYASLLLIGTAIVACCIVGTEVTLLTGEVRVPGVVDSLRYAGFQVASIMTTTGLATADFDQWGFVPKAVLFSLMFVGGCAGSTSGGLKVIRVMVMCRIFAGDLEKVYRPTVIRSVRIGGVTVTDDLRRSVTTFVVTMFALAGLGALCVKLIQGDELDVVSAAMASVACLFNIGPGFRQVGPTQSFAFFSDASLLILGLLMAMGRLEVFALLVLVSPRFWRDSS</sequence>
<keyword evidence="10" id="KW-0406">Ion transport</keyword>
<evidence type="ECO:0000256" key="13">
    <source>
        <dbReference type="SAM" id="Phobius"/>
    </source>
</evidence>
<evidence type="ECO:0000256" key="1">
    <source>
        <dbReference type="ARBA" id="ARBA00004429"/>
    </source>
</evidence>
<keyword evidence="4" id="KW-1003">Cell membrane</keyword>
<evidence type="ECO:0000256" key="8">
    <source>
        <dbReference type="ARBA" id="ARBA00022958"/>
    </source>
</evidence>
<dbReference type="STRING" id="1142394.PSMK_13210"/>
<dbReference type="HOGENOM" id="CLU_030708_0_2_0"/>
<evidence type="ECO:0000256" key="14">
    <source>
        <dbReference type="SAM" id="SignalP"/>
    </source>
</evidence>
<feature type="binding site" evidence="12">
    <location>
        <position position="132"/>
    </location>
    <ligand>
        <name>K(+)</name>
        <dbReference type="ChEBI" id="CHEBI:29103"/>
    </ligand>
</feature>
<evidence type="ECO:0000256" key="6">
    <source>
        <dbReference type="ARBA" id="ARBA00022538"/>
    </source>
</evidence>
<name>I0IDZ2_PHYMF</name>
<feature type="transmembrane region" description="Helical" evidence="13">
    <location>
        <begin position="300"/>
        <end position="323"/>
    </location>
</feature>
<evidence type="ECO:0000256" key="7">
    <source>
        <dbReference type="ARBA" id="ARBA00022692"/>
    </source>
</evidence>
<dbReference type="GO" id="GO:0015379">
    <property type="term" value="F:potassium:chloride symporter activity"/>
    <property type="evidence" value="ECO:0007669"/>
    <property type="project" value="InterPro"/>
</dbReference>
<keyword evidence="3" id="KW-0813">Transport</keyword>
<keyword evidence="11 13" id="KW-0472">Membrane</keyword>
<evidence type="ECO:0000256" key="11">
    <source>
        <dbReference type="ARBA" id="ARBA00023136"/>
    </source>
</evidence>
<gene>
    <name evidence="15" type="primary">trkH</name>
    <name evidence="15" type="ordered locus">PSMK_13210</name>
</gene>
<dbReference type="PANTHER" id="PTHR32024:SF2">
    <property type="entry name" value="TRK SYSTEM POTASSIUM UPTAKE PROTEIN TRKG-RELATED"/>
    <property type="match status" value="1"/>
</dbReference>
<dbReference type="PIRSF" id="PIRSF006247">
    <property type="entry name" value="TrkH"/>
    <property type="match status" value="1"/>
</dbReference>
<dbReference type="RefSeq" id="WP_014436699.1">
    <property type="nucleotide sequence ID" value="NC_017080.1"/>
</dbReference>
<evidence type="ECO:0000313" key="16">
    <source>
        <dbReference type="Proteomes" id="UP000007881"/>
    </source>
</evidence>
<feature type="chain" id="PRO_5003629127" evidence="14">
    <location>
        <begin position="25"/>
        <end position="521"/>
    </location>
</feature>
<accession>I0IDZ2</accession>
<protein>
    <submittedName>
        <fullName evidence="15">Trk system potassium uptake protein TrkH</fullName>
    </submittedName>
</protein>
<dbReference type="GO" id="GO:0005886">
    <property type="term" value="C:plasma membrane"/>
    <property type="evidence" value="ECO:0007669"/>
    <property type="project" value="UniProtKB-SubCell"/>
</dbReference>
<comment type="subcellular location">
    <subcellularLocation>
        <location evidence="1">Cell inner membrane</location>
        <topology evidence="1">Multi-pass membrane protein</topology>
    </subcellularLocation>
</comment>
<evidence type="ECO:0000256" key="4">
    <source>
        <dbReference type="ARBA" id="ARBA00022475"/>
    </source>
</evidence>